<keyword evidence="2" id="KW-1185">Reference proteome</keyword>
<dbReference type="AlphaFoldDB" id="A0A285P3P9"/>
<name>A0A285P3P9_9BACI</name>
<dbReference type="RefSeq" id="WP_179637100.1">
    <property type="nucleotide sequence ID" value="NZ_OBEK01000004.1"/>
</dbReference>
<protein>
    <submittedName>
        <fullName evidence="1">Uncharacterized protein</fullName>
    </submittedName>
</protein>
<organism evidence="1 2">
    <name type="scientific">Terribacillus aidingensis</name>
    <dbReference type="NCBI Taxonomy" id="586416"/>
    <lineage>
        <taxon>Bacteria</taxon>
        <taxon>Bacillati</taxon>
        <taxon>Bacillota</taxon>
        <taxon>Bacilli</taxon>
        <taxon>Bacillales</taxon>
        <taxon>Bacillaceae</taxon>
        <taxon>Terribacillus</taxon>
    </lineage>
</organism>
<proteinExistence type="predicted"/>
<evidence type="ECO:0000313" key="2">
    <source>
        <dbReference type="Proteomes" id="UP000219356"/>
    </source>
</evidence>
<accession>A0A285P3P9</accession>
<dbReference type="EMBL" id="OBEK01000004">
    <property type="protein sequence ID" value="SNZ16355.1"/>
    <property type="molecule type" value="Genomic_DNA"/>
</dbReference>
<sequence length="57" mass="6707">MFKVIAVDSNQVKLEFASKDGKNFTFETYEEAESFMQEVKAKDTLPERYRVLIKKID</sequence>
<gene>
    <name evidence="1" type="ORF">SAMN05421503_2932</name>
</gene>
<dbReference type="Proteomes" id="UP000219356">
    <property type="component" value="Unassembled WGS sequence"/>
</dbReference>
<reference evidence="2" key="1">
    <citation type="submission" date="2017-09" db="EMBL/GenBank/DDBJ databases">
        <authorList>
            <person name="Varghese N."/>
            <person name="Submissions S."/>
        </authorList>
    </citation>
    <scope>NUCLEOTIDE SEQUENCE [LARGE SCALE GENOMIC DNA]</scope>
    <source>
        <strain evidence="2">CGMCC 1.8913</strain>
    </source>
</reference>
<evidence type="ECO:0000313" key="1">
    <source>
        <dbReference type="EMBL" id="SNZ16355.1"/>
    </source>
</evidence>